<evidence type="ECO:0000256" key="2">
    <source>
        <dbReference type="ARBA" id="ARBA00022614"/>
    </source>
</evidence>
<evidence type="ECO:0000256" key="1">
    <source>
        <dbReference type="ARBA" id="ARBA00004167"/>
    </source>
</evidence>
<keyword evidence="9" id="KW-0325">Glycoprotein</keyword>
<feature type="non-terminal residue" evidence="12">
    <location>
        <position position="1"/>
    </location>
</feature>
<dbReference type="InterPro" id="IPR011009">
    <property type="entry name" value="Kinase-like_dom_sf"/>
</dbReference>
<dbReference type="InterPro" id="IPR000719">
    <property type="entry name" value="Prot_kinase_dom"/>
</dbReference>
<proteinExistence type="predicted"/>
<name>A0AAD5GEX7_AMBAR</name>
<evidence type="ECO:0000259" key="11">
    <source>
        <dbReference type="PROSITE" id="PS50011"/>
    </source>
</evidence>
<evidence type="ECO:0000256" key="7">
    <source>
        <dbReference type="ARBA" id="ARBA00023136"/>
    </source>
</evidence>
<dbReference type="PANTHER" id="PTHR47986:SF10">
    <property type="entry name" value="RECEPTOR-LIKE KINASE TMK4"/>
    <property type="match status" value="1"/>
</dbReference>
<reference evidence="12" key="1">
    <citation type="submission" date="2022-06" db="EMBL/GenBank/DDBJ databases">
        <title>Uncovering the hologenomic basis of an extraordinary plant invasion.</title>
        <authorList>
            <person name="Bieker V.C."/>
            <person name="Martin M.D."/>
            <person name="Gilbert T."/>
            <person name="Hodgins K."/>
            <person name="Battlay P."/>
            <person name="Petersen B."/>
            <person name="Wilson J."/>
        </authorList>
    </citation>
    <scope>NUCLEOTIDE SEQUENCE</scope>
    <source>
        <strain evidence="12">AA19_3_7</strain>
        <tissue evidence="12">Leaf</tissue>
    </source>
</reference>
<dbReference type="GO" id="GO:0005524">
    <property type="term" value="F:ATP binding"/>
    <property type="evidence" value="ECO:0007669"/>
    <property type="project" value="InterPro"/>
</dbReference>
<keyword evidence="3" id="KW-0812">Transmembrane</keyword>
<sequence>GENIENVDLGNRSDLVVVENRELNVSQISGLERGVLKFSIENLKSATNDFSNDNVLEGYGVMYKGILQDGRQVTVKKMQFGVKTMEDKIAHRNLVDYIGIHLLVYEHVPQKSLNERLLGVRKHEDEPLTWRQKFVIALDVAKAIWYLHELEGQTLIHGDLNSSNIILVNDDSDIDSDDVRAKVTGYCLVEPAPSIESATGQVTTKTDIFAYGVVLMELITGQQTLDENVSAERRDLVTWFRKCHKSAKDDVEALMDEFTNLEAVDQETLQSIRTVADVAYFCTTTEPAARPGMETVVRLLQPLVENFIPPTHQESSDEPEISKGNLGEKAKKWMAGDYTPSTSYSRSST</sequence>
<dbReference type="GO" id="GO:0016020">
    <property type="term" value="C:membrane"/>
    <property type="evidence" value="ECO:0007669"/>
    <property type="project" value="UniProtKB-SubCell"/>
</dbReference>
<evidence type="ECO:0000256" key="6">
    <source>
        <dbReference type="ARBA" id="ARBA00022989"/>
    </source>
</evidence>
<dbReference type="Gene3D" id="1.10.510.10">
    <property type="entry name" value="Transferase(Phosphotransferase) domain 1"/>
    <property type="match status" value="1"/>
</dbReference>
<comment type="caution">
    <text evidence="12">The sequence shown here is derived from an EMBL/GenBank/DDBJ whole genome shotgun (WGS) entry which is preliminary data.</text>
</comment>
<evidence type="ECO:0000256" key="9">
    <source>
        <dbReference type="ARBA" id="ARBA00023180"/>
    </source>
</evidence>
<keyword evidence="7" id="KW-0472">Membrane</keyword>
<evidence type="ECO:0000313" key="12">
    <source>
        <dbReference type="EMBL" id="KAI7738939.1"/>
    </source>
</evidence>
<evidence type="ECO:0000256" key="4">
    <source>
        <dbReference type="ARBA" id="ARBA00022729"/>
    </source>
</evidence>
<dbReference type="GO" id="GO:0004672">
    <property type="term" value="F:protein kinase activity"/>
    <property type="evidence" value="ECO:0007669"/>
    <property type="project" value="InterPro"/>
</dbReference>
<dbReference type="AlphaFoldDB" id="A0AAD5GEX7"/>
<evidence type="ECO:0000256" key="8">
    <source>
        <dbReference type="ARBA" id="ARBA00023170"/>
    </source>
</evidence>
<dbReference type="InterPro" id="IPR052422">
    <property type="entry name" value="Auxin_Ser/Thr_Kinase"/>
</dbReference>
<dbReference type="SUPFAM" id="SSF56112">
    <property type="entry name" value="Protein kinase-like (PK-like)"/>
    <property type="match status" value="1"/>
</dbReference>
<keyword evidence="2" id="KW-0433">Leucine-rich repeat</keyword>
<dbReference type="PROSITE" id="PS50011">
    <property type="entry name" value="PROTEIN_KINASE_DOM"/>
    <property type="match status" value="1"/>
</dbReference>
<gene>
    <name evidence="12" type="ORF">M8C21_007328</name>
</gene>
<evidence type="ECO:0000256" key="10">
    <source>
        <dbReference type="SAM" id="MobiDB-lite"/>
    </source>
</evidence>
<dbReference type="EMBL" id="JAMZMK010008692">
    <property type="protein sequence ID" value="KAI7738939.1"/>
    <property type="molecule type" value="Genomic_DNA"/>
</dbReference>
<keyword evidence="4" id="KW-0732">Signal</keyword>
<dbReference type="Proteomes" id="UP001206925">
    <property type="component" value="Unassembled WGS sequence"/>
</dbReference>
<feature type="compositionally biased region" description="Low complexity" evidence="10">
    <location>
        <begin position="338"/>
        <end position="349"/>
    </location>
</feature>
<dbReference type="Pfam" id="PF07714">
    <property type="entry name" value="PK_Tyr_Ser-Thr"/>
    <property type="match status" value="1"/>
</dbReference>
<dbReference type="Gene3D" id="3.30.200.20">
    <property type="entry name" value="Phosphorylase Kinase, domain 1"/>
    <property type="match status" value="1"/>
</dbReference>
<keyword evidence="8" id="KW-0675">Receptor</keyword>
<keyword evidence="6" id="KW-1133">Transmembrane helix</keyword>
<organism evidence="12 13">
    <name type="scientific">Ambrosia artemisiifolia</name>
    <name type="common">Common ragweed</name>
    <dbReference type="NCBI Taxonomy" id="4212"/>
    <lineage>
        <taxon>Eukaryota</taxon>
        <taxon>Viridiplantae</taxon>
        <taxon>Streptophyta</taxon>
        <taxon>Embryophyta</taxon>
        <taxon>Tracheophyta</taxon>
        <taxon>Spermatophyta</taxon>
        <taxon>Magnoliopsida</taxon>
        <taxon>eudicotyledons</taxon>
        <taxon>Gunneridae</taxon>
        <taxon>Pentapetalae</taxon>
        <taxon>asterids</taxon>
        <taxon>campanulids</taxon>
        <taxon>Asterales</taxon>
        <taxon>Asteraceae</taxon>
        <taxon>Asteroideae</taxon>
        <taxon>Heliantheae alliance</taxon>
        <taxon>Heliantheae</taxon>
        <taxon>Ambrosia</taxon>
    </lineage>
</organism>
<feature type="region of interest" description="Disordered" evidence="10">
    <location>
        <begin position="309"/>
        <end position="349"/>
    </location>
</feature>
<accession>A0AAD5GEX7</accession>
<evidence type="ECO:0000256" key="5">
    <source>
        <dbReference type="ARBA" id="ARBA00022737"/>
    </source>
</evidence>
<dbReference type="InterPro" id="IPR001245">
    <property type="entry name" value="Ser-Thr/Tyr_kinase_cat_dom"/>
</dbReference>
<feature type="domain" description="Protein kinase" evidence="11">
    <location>
        <begin position="1"/>
        <end position="304"/>
    </location>
</feature>
<keyword evidence="13" id="KW-1185">Reference proteome</keyword>
<dbReference type="PANTHER" id="PTHR47986">
    <property type="entry name" value="OSJNBA0070M12.3 PROTEIN"/>
    <property type="match status" value="1"/>
</dbReference>
<protein>
    <recommendedName>
        <fullName evidence="11">Protein kinase domain-containing protein</fullName>
    </recommendedName>
</protein>
<evidence type="ECO:0000256" key="3">
    <source>
        <dbReference type="ARBA" id="ARBA00022692"/>
    </source>
</evidence>
<keyword evidence="5" id="KW-0677">Repeat</keyword>
<evidence type="ECO:0000313" key="13">
    <source>
        <dbReference type="Proteomes" id="UP001206925"/>
    </source>
</evidence>
<comment type="subcellular location">
    <subcellularLocation>
        <location evidence="1">Membrane</location>
        <topology evidence="1">Single-pass membrane protein</topology>
    </subcellularLocation>
</comment>